<evidence type="ECO:0000256" key="1">
    <source>
        <dbReference type="ARBA" id="ARBA00001936"/>
    </source>
</evidence>
<dbReference type="InterPro" id="IPR001891">
    <property type="entry name" value="Malic_OxRdtase"/>
</dbReference>
<sequence length="685" mass="76090">MSWMMCAQMTQGKASLFARVHKITRSSPHLQHSSFYHSPPTSTTKLLRSSSDTMARFSPQQSRPVHATPFMNHSTAPSDANYDTANPSYIRKYLRTYGLTPPRSESYETQKTRCLAQLGLKNTPIDKFLYLQNLRKNNVHLFYRMVTDHLRELTPLIYTPVVGEACQRWSEIYQAPEGMYLSWEDRGNLAAVIANWPQPNVEITCITDGSRILGLGDLGINGMGIPIGKLALYTACAGIRPEATLPLTLDLGTGNKTLREDPLYMGSRRDKISAEEEREFLDELMAALTERWPGIVIQFEDFKNPFPALERYRDTYTCFNDDIQGTGAVILGGVINAVKRSGLPCKDQRAVFFGAGSAGVGVAKQIVDFFVREGMTEDEARSCFYLVDTKGLVTADRGDKLADHKVYFAREDNNGAQFKTLEEVVDHVQPTILMGLSTMGGVFTPEILRKMADWNTAPIIFPLSNPSSKSECDFETAVVNTDGRCLFASGSPFPNSTFTNAAGETHTYYPGQGNNMYVFPGIGLGSILSKAVRVTDGMIYASGEALSKALTAEELERGLLYPDITRIREVGVVVTRNVIRAAQADDVDRETGLRKMSDSDLDLWIKSRMYDPHTEVRSLEREVGHLLSSLGSLSPLMNGSPHRGEARQAVRFSPPYHTTTSSPMTVIMTPCSIKYSTMHARPKQK</sequence>
<keyword evidence="5 6" id="KW-0560">Oxidoreductase</keyword>
<evidence type="ECO:0000313" key="9">
    <source>
        <dbReference type="EMBL" id="KAJ5552771.1"/>
    </source>
</evidence>
<dbReference type="Pfam" id="PF00390">
    <property type="entry name" value="malic"/>
    <property type="match status" value="1"/>
</dbReference>
<feature type="domain" description="Malic enzyme NAD-binding" evidence="7">
    <location>
        <begin position="323"/>
        <end position="583"/>
    </location>
</feature>
<gene>
    <name evidence="9" type="ORF">N7494_002149</name>
</gene>
<dbReference type="GO" id="GO:0005739">
    <property type="term" value="C:mitochondrion"/>
    <property type="evidence" value="ECO:0007669"/>
    <property type="project" value="TreeGrafter"/>
</dbReference>
<dbReference type="NCBIfam" id="NF010052">
    <property type="entry name" value="PRK13529.1"/>
    <property type="match status" value="1"/>
</dbReference>
<evidence type="ECO:0000256" key="4">
    <source>
        <dbReference type="ARBA" id="ARBA00022723"/>
    </source>
</evidence>
<dbReference type="PANTHER" id="PTHR23406">
    <property type="entry name" value="MALIC ENZYME-RELATED"/>
    <property type="match status" value="1"/>
</dbReference>
<dbReference type="EMBL" id="JAQIZZ010000002">
    <property type="protein sequence ID" value="KAJ5552771.1"/>
    <property type="molecule type" value="Genomic_DNA"/>
</dbReference>
<proteinExistence type="inferred from homology"/>
<dbReference type="GO" id="GO:0004471">
    <property type="term" value="F:malate dehydrogenase (decarboxylating) (NAD+) activity"/>
    <property type="evidence" value="ECO:0007669"/>
    <property type="project" value="TreeGrafter"/>
</dbReference>
<dbReference type="FunFam" id="3.40.50.720:FF:000182">
    <property type="entry name" value="NAD-dependent malic enzyme"/>
    <property type="match status" value="1"/>
</dbReference>
<comment type="cofactor">
    <cofactor evidence="2">
        <name>Mg(2+)</name>
        <dbReference type="ChEBI" id="CHEBI:18420"/>
    </cofactor>
</comment>
<evidence type="ECO:0000259" key="7">
    <source>
        <dbReference type="SMART" id="SM00919"/>
    </source>
</evidence>
<evidence type="ECO:0000259" key="8">
    <source>
        <dbReference type="SMART" id="SM01274"/>
    </source>
</evidence>
<evidence type="ECO:0000256" key="5">
    <source>
        <dbReference type="ARBA" id="ARBA00023002"/>
    </source>
</evidence>
<organism evidence="9 10">
    <name type="scientific">Penicillium frequentans</name>
    <dbReference type="NCBI Taxonomy" id="3151616"/>
    <lineage>
        <taxon>Eukaryota</taxon>
        <taxon>Fungi</taxon>
        <taxon>Dikarya</taxon>
        <taxon>Ascomycota</taxon>
        <taxon>Pezizomycotina</taxon>
        <taxon>Eurotiomycetes</taxon>
        <taxon>Eurotiomycetidae</taxon>
        <taxon>Eurotiales</taxon>
        <taxon>Aspergillaceae</taxon>
        <taxon>Penicillium</taxon>
    </lineage>
</organism>
<dbReference type="InterPro" id="IPR037062">
    <property type="entry name" value="Malic_N_dom_sf"/>
</dbReference>
<dbReference type="CDD" id="cd05312">
    <property type="entry name" value="NAD_bind_1_malic_enz"/>
    <property type="match status" value="1"/>
</dbReference>
<accession>A0AAD6D485</accession>
<dbReference type="SMART" id="SM00919">
    <property type="entry name" value="Malic_M"/>
    <property type="match status" value="1"/>
</dbReference>
<reference evidence="9 10" key="1">
    <citation type="journal article" date="2023" name="IMA Fungus">
        <title>Comparative genomic study of the Penicillium genus elucidates a diverse pangenome and 15 lateral gene transfer events.</title>
        <authorList>
            <person name="Petersen C."/>
            <person name="Sorensen T."/>
            <person name="Nielsen M.R."/>
            <person name="Sondergaard T.E."/>
            <person name="Sorensen J.L."/>
            <person name="Fitzpatrick D.A."/>
            <person name="Frisvad J.C."/>
            <person name="Nielsen K.L."/>
        </authorList>
    </citation>
    <scope>NUCLEOTIDE SEQUENCE [LARGE SCALE GENOMIC DNA]</scope>
    <source>
        <strain evidence="9 10">IBT 35679</strain>
    </source>
</reference>
<protein>
    <recommendedName>
        <fullName evidence="6">Malic enzyme</fullName>
    </recommendedName>
</protein>
<comment type="cofactor">
    <cofactor evidence="1">
        <name>Mn(2+)</name>
        <dbReference type="ChEBI" id="CHEBI:29035"/>
    </cofactor>
</comment>
<keyword evidence="4 6" id="KW-0479">Metal-binding</keyword>
<dbReference type="InterPro" id="IPR036291">
    <property type="entry name" value="NAD(P)-bd_dom_sf"/>
</dbReference>
<evidence type="ECO:0000313" key="10">
    <source>
        <dbReference type="Proteomes" id="UP001220324"/>
    </source>
</evidence>
<dbReference type="InterPro" id="IPR015884">
    <property type="entry name" value="Malic_enzyme_CS"/>
</dbReference>
<dbReference type="GO" id="GO:0046872">
    <property type="term" value="F:metal ion binding"/>
    <property type="evidence" value="ECO:0007669"/>
    <property type="project" value="UniProtKB-KW"/>
</dbReference>
<feature type="domain" description="Malic enzyme N-terminal" evidence="8">
    <location>
        <begin position="135"/>
        <end position="313"/>
    </location>
</feature>
<dbReference type="PROSITE" id="PS00331">
    <property type="entry name" value="MALIC_ENZYMES"/>
    <property type="match status" value="1"/>
</dbReference>
<dbReference type="Gene3D" id="3.40.50.10380">
    <property type="entry name" value="Malic enzyme, N-terminal domain"/>
    <property type="match status" value="1"/>
</dbReference>
<dbReference type="PRINTS" id="PR00072">
    <property type="entry name" value="MALOXRDTASE"/>
</dbReference>
<dbReference type="Pfam" id="PF03949">
    <property type="entry name" value="Malic_M"/>
    <property type="match status" value="1"/>
</dbReference>
<dbReference type="PANTHER" id="PTHR23406:SF32">
    <property type="entry name" value="NADP-DEPENDENT MALIC ENZYME"/>
    <property type="match status" value="1"/>
</dbReference>
<keyword evidence="10" id="KW-1185">Reference proteome</keyword>
<evidence type="ECO:0000256" key="2">
    <source>
        <dbReference type="ARBA" id="ARBA00001946"/>
    </source>
</evidence>
<dbReference type="InterPro" id="IPR012302">
    <property type="entry name" value="Malic_NAD-bd"/>
</dbReference>
<dbReference type="InterPro" id="IPR046346">
    <property type="entry name" value="Aminoacid_DH-like_N_sf"/>
</dbReference>
<evidence type="ECO:0000256" key="3">
    <source>
        <dbReference type="ARBA" id="ARBA00008785"/>
    </source>
</evidence>
<dbReference type="FunFam" id="3.40.50.10380:FF:000007">
    <property type="entry name" value="Malic enzyme"/>
    <property type="match status" value="1"/>
</dbReference>
<dbReference type="SMART" id="SM01274">
    <property type="entry name" value="malic"/>
    <property type="match status" value="1"/>
</dbReference>
<dbReference type="AlphaFoldDB" id="A0AAD6D485"/>
<dbReference type="Proteomes" id="UP001220324">
    <property type="component" value="Unassembled WGS sequence"/>
</dbReference>
<dbReference type="GO" id="GO:0051287">
    <property type="term" value="F:NAD binding"/>
    <property type="evidence" value="ECO:0007669"/>
    <property type="project" value="InterPro"/>
</dbReference>
<dbReference type="SUPFAM" id="SSF51735">
    <property type="entry name" value="NAD(P)-binding Rossmann-fold domains"/>
    <property type="match status" value="1"/>
</dbReference>
<dbReference type="SUPFAM" id="SSF53223">
    <property type="entry name" value="Aminoacid dehydrogenase-like, N-terminal domain"/>
    <property type="match status" value="1"/>
</dbReference>
<dbReference type="Gene3D" id="3.40.50.720">
    <property type="entry name" value="NAD(P)-binding Rossmann-like Domain"/>
    <property type="match status" value="1"/>
</dbReference>
<comment type="caution">
    <text evidence="9">The sequence shown here is derived from an EMBL/GenBank/DDBJ whole genome shotgun (WGS) entry which is preliminary data.</text>
</comment>
<name>A0AAD6D485_9EURO</name>
<dbReference type="InterPro" id="IPR012301">
    <property type="entry name" value="Malic_N_dom"/>
</dbReference>
<dbReference type="GO" id="GO:0006108">
    <property type="term" value="P:malate metabolic process"/>
    <property type="evidence" value="ECO:0007669"/>
    <property type="project" value="TreeGrafter"/>
</dbReference>
<evidence type="ECO:0000256" key="6">
    <source>
        <dbReference type="RuleBase" id="RU003426"/>
    </source>
</evidence>
<comment type="similarity">
    <text evidence="3 6">Belongs to the malic enzymes family.</text>
</comment>